<dbReference type="RefSeq" id="WP_167194283.1">
    <property type="nucleotide sequence ID" value="NZ_JAAORB010000006.1"/>
</dbReference>
<reference evidence="1" key="1">
    <citation type="submission" date="2020-03" db="EMBL/GenBank/DDBJ databases">
        <title>Roseovarius gahaiensis sp. nov., isolated from Gahai Saline Lake, China.</title>
        <authorList>
            <person name="Sun X."/>
        </authorList>
    </citation>
    <scope>NUCLEOTIDE SEQUENCE</scope>
    <source>
        <strain evidence="1">GH877</strain>
    </source>
</reference>
<dbReference type="EMBL" id="JAAORB010000006">
    <property type="protein sequence ID" value="NHQ73947.1"/>
    <property type="molecule type" value="Genomic_DNA"/>
</dbReference>
<sequence>MNFSSHEDIEAPIDAVFAAVTDFQAFERQALRRGAEVQRSDSLAQPGPGMTWDAAFMLRGKRREIKIELARMDRPNGVLADARSRNLKAQFEVDLVALSRNRTRLSVALVLEPKTLAARLMLQSIKLARKRLTRRFRKRVAEFATDVENRNKPATSA</sequence>
<dbReference type="Proteomes" id="UP000639775">
    <property type="component" value="Unassembled WGS sequence"/>
</dbReference>
<accession>A0A967BGU6</accession>
<dbReference type="AlphaFoldDB" id="A0A967BGU6"/>
<dbReference type="SUPFAM" id="SSF55961">
    <property type="entry name" value="Bet v1-like"/>
    <property type="match status" value="1"/>
</dbReference>
<comment type="caution">
    <text evidence="1">The sequence shown here is derived from an EMBL/GenBank/DDBJ whole genome shotgun (WGS) entry which is preliminary data.</text>
</comment>
<organism evidence="1 2">
    <name type="scientific">Roseovarius gahaiensis</name>
    <dbReference type="NCBI Taxonomy" id="2716691"/>
    <lineage>
        <taxon>Bacteria</taxon>
        <taxon>Pseudomonadati</taxon>
        <taxon>Pseudomonadota</taxon>
        <taxon>Alphaproteobacteria</taxon>
        <taxon>Rhodobacterales</taxon>
        <taxon>Roseobacteraceae</taxon>
        <taxon>Roseovarius</taxon>
    </lineage>
</organism>
<dbReference type="InterPro" id="IPR023393">
    <property type="entry name" value="START-like_dom_sf"/>
</dbReference>
<gene>
    <name evidence="1" type="ORF">HAT86_05630</name>
</gene>
<dbReference type="Gene3D" id="3.30.530.20">
    <property type="match status" value="1"/>
</dbReference>
<evidence type="ECO:0000313" key="2">
    <source>
        <dbReference type="Proteomes" id="UP000639775"/>
    </source>
</evidence>
<protein>
    <submittedName>
        <fullName evidence="1">SRPBCC family protein</fullName>
    </submittedName>
</protein>
<dbReference type="CDD" id="cd07812">
    <property type="entry name" value="SRPBCC"/>
    <property type="match status" value="1"/>
</dbReference>
<evidence type="ECO:0000313" key="1">
    <source>
        <dbReference type="EMBL" id="NHQ73947.1"/>
    </source>
</evidence>
<keyword evidence="2" id="KW-1185">Reference proteome</keyword>
<name>A0A967BGU6_9RHOB</name>
<proteinExistence type="predicted"/>